<evidence type="ECO:0000256" key="9">
    <source>
        <dbReference type="ARBA" id="ARBA00023139"/>
    </source>
</evidence>
<evidence type="ECO:0000256" key="2">
    <source>
        <dbReference type="ARBA" id="ARBA00004606"/>
    </source>
</evidence>
<evidence type="ECO:0000256" key="4">
    <source>
        <dbReference type="ARBA" id="ARBA00022553"/>
    </source>
</evidence>
<keyword evidence="9 11" id="KW-0564">Palmitate</keyword>
<comment type="similarity">
    <text evidence="3 11">Belongs to the phospholipid scramblase family.</text>
</comment>
<keyword evidence="7" id="KW-1133">Transmembrane helix</keyword>
<name>A0A6G0IWU6_LARCR</name>
<proteinExistence type="inferred from homology"/>
<evidence type="ECO:0000256" key="3">
    <source>
        <dbReference type="ARBA" id="ARBA00005350"/>
    </source>
</evidence>
<keyword evidence="6 11" id="KW-0106">Calcium</keyword>
<evidence type="ECO:0000313" key="13">
    <source>
        <dbReference type="EMBL" id="KAE8295712.1"/>
    </source>
</evidence>
<gene>
    <name evidence="13" type="ORF">D5F01_LYC06649</name>
</gene>
<comment type="caution">
    <text evidence="13">The sequence shown here is derived from an EMBL/GenBank/DDBJ whole genome shotgun (WGS) entry which is preliminary data.</text>
</comment>
<dbReference type="PANTHER" id="PTHR23248:SF38">
    <property type="entry name" value="PHOSPHOLIPID SCRAMBLASE 1"/>
    <property type="match status" value="1"/>
</dbReference>
<organism evidence="13 14">
    <name type="scientific">Larimichthys crocea</name>
    <name type="common">Large yellow croaker</name>
    <name type="synonym">Pseudosciaena crocea</name>
    <dbReference type="NCBI Taxonomy" id="215358"/>
    <lineage>
        <taxon>Eukaryota</taxon>
        <taxon>Metazoa</taxon>
        <taxon>Chordata</taxon>
        <taxon>Craniata</taxon>
        <taxon>Vertebrata</taxon>
        <taxon>Euteleostomi</taxon>
        <taxon>Actinopterygii</taxon>
        <taxon>Neopterygii</taxon>
        <taxon>Teleostei</taxon>
        <taxon>Neoteleostei</taxon>
        <taxon>Acanthomorphata</taxon>
        <taxon>Eupercaria</taxon>
        <taxon>Sciaenidae</taxon>
        <taxon>Larimichthys</taxon>
    </lineage>
</organism>
<dbReference type="GO" id="GO:0005886">
    <property type="term" value="C:plasma membrane"/>
    <property type="evidence" value="ECO:0007669"/>
    <property type="project" value="TreeGrafter"/>
</dbReference>
<evidence type="ECO:0000256" key="12">
    <source>
        <dbReference type="SAM" id="MobiDB-lite"/>
    </source>
</evidence>
<reference evidence="13 14" key="1">
    <citation type="submission" date="2019-07" db="EMBL/GenBank/DDBJ databases">
        <title>Chromosome genome assembly for large yellow croaker.</title>
        <authorList>
            <person name="Xiao S."/>
        </authorList>
    </citation>
    <scope>NUCLEOTIDE SEQUENCE [LARGE SCALE GENOMIC DNA]</scope>
    <source>
        <strain evidence="13">JMULYC20181020</strain>
        <tissue evidence="13">Muscle</tissue>
    </source>
</reference>
<keyword evidence="10 11" id="KW-0449">Lipoprotein</keyword>
<dbReference type="Proteomes" id="UP000424527">
    <property type="component" value="Unassembled WGS sequence"/>
</dbReference>
<keyword evidence="14" id="KW-1185">Reference proteome</keyword>
<dbReference type="EMBL" id="REGW02000006">
    <property type="protein sequence ID" value="KAE8295712.1"/>
    <property type="molecule type" value="Genomic_DNA"/>
</dbReference>
<dbReference type="GO" id="GO:0017128">
    <property type="term" value="F:phospholipid scramblase activity"/>
    <property type="evidence" value="ECO:0007669"/>
    <property type="project" value="InterPro"/>
</dbReference>
<dbReference type="InterPro" id="IPR025659">
    <property type="entry name" value="Tubby-like_C"/>
</dbReference>
<evidence type="ECO:0000256" key="6">
    <source>
        <dbReference type="ARBA" id="ARBA00022837"/>
    </source>
</evidence>
<protein>
    <recommendedName>
        <fullName evidence="11">Phospholipid scramblase</fullName>
    </recommendedName>
</protein>
<accession>A0A6G0IWU6</accession>
<evidence type="ECO:0000256" key="8">
    <source>
        <dbReference type="ARBA" id="ARBA00023136"/>
    </source>
</evidence>
<evidence type="ECO:0000313" key="14">
    <source>
        <dbReference type="Proteomes" id="UP000424527"/>
    </source>
</evidence>
<sequence length="273" mass="30596">MENQGTTEPLPHMPVYYVDLPDALNLPPVSSGAAPPPPYTPAPKAMPMPAQPADCPPGLEYLTQIDQILVHQSVNILEIFTGWEMSNVYTVKDRMGQKVFVAIEEDNILSMQACGPARPFTIHLYDNMGKEVLTLTRPLRCTSCCFPCCLQELEVQSPPGTPIGYVVQNWHPILPKFTILNEWRNPQLKIKGPFCNCQCIPDVTFEVKSLDEHSVVGHISRQWSGIIQEVLTDANNFGISFPVDLDVKIKAVMMGACFLIDFMFFEKNKKKDD</sequence>
<comment type="subcellular location">
    <subcellularLocation>
        <location evidence="2">Membrane</location>
        <topology evidence="2">Single-pass type II membrane protein</topology>
    </subcellularLocation>
</comment>
<feature type="compositionally biased region" description="Pro residues" evidence="12">
    <location>
        <begin position="34"/>
        <end position="49"/>
    </location>
</feature>
<dbReference type="InterPro" id="IPR005552">
    <property type="entry name" value="Scramblase"/>
</dbReference>
<dbReference type="Pfam" id="PF03803">
    <property type="entry name" value="Scramblase"/>
    <property type="match status" value="1"/>
</dbReference>
<evidence type="ECO:0000256" key="10">
    <source>
        <dbReference type="ARBA" id="ARBA00023288"/>
    </source>
</evidence>
<evidence type="ECO:0000256" key="1">
    <source>
        <dbReference type="ARBA" id="ARBA00001913"/>
    </source>
</evidence>
<comment type="function">
    <text evidence="11">May mediate accelerated ATP-independent bidirectional transbilayer migration of phospholipids upon binding calcium ions that results in a loss of phospholipid asymmetry in the plasma membrane.</text>
</comment>
<evidence type="ECO:0000256" key="11">
    <source>
        <dbReference type="RuleBase" id="RU363116"/>
    </source>
</evidence>
<dbReference type="SUPFAM" id="SSF54518">
    <property type="entry name" value="Tubby C-terminal domain-like"/>
    <property type="match status" value="1"/>
</dbReference>
<keyword evidence="5" id="KW-0812">Transmembrane</keyword>
<keyword evidence="8" id="KW-0472">Membrane</keyword>
<dbReference type="AlphaFoldDB" id="A0A6G0IWU6"/>
<evidence type="ECO:0000256" key="7">
    <source>
        <dbReference type="ARBA" id="ARBA00022989"/>
    </source>
</evidence>
<evidence type="ECO:0000256" key="5">
    <source>
        <dbReference type="ARBA" id="ARBA00022692"/>
    </source>
</evidence>
<feature type="region of interest" description="Disordered" evidence="12">
    <location>
        <begin position="28"/>
        <end position="49"/>
    </location>
</feature>
<keyword evidence="4" id="KW-0597">Phosphoprotein</keyword>
<comment type="cofactor">
    <cofactor evidence="1 11">
        <name>Ca(2+)</name>
        <dbReference type="ChEBI" id="CHEBI:29108"/>
    </cofactor>
</comment>
<dbReference type="PANTHER" id="PTHR23248">
    <property type="entry name" value="PHOSPHOLIPID SCRAMBLASE-RELATED"/>
    <property type="match status" value="1"/>
</dbReference>